<reference evidence="1 2" key="1">
    <citation type="submission" date="2021-06" db="EMBL/GenBank/DDBJ databases">
        <title>Chromosome-level genome assembly of the red-tail catfish (Hemibagrus wyckioides).</title>
        <authorList>
            <person name="Shao F."/>
        </authorList>
    </citation>
    <scope>NUCLEOTIDE SEQUENCE [LARGE SCALE GENOMIC DNA]</scope>
    <source>
        <strain evidence="1">EC202008001</strain>
        <tissue evidence="1">Blood</tissue>
    </source>
</reference>
<dbReference type="AlphaFoldDB" id="A0A9D3SIJ6"/>
<protein>
    <submittedName>
        <fullName evidence="1">Uncharacterized protein</fullName>
    </submittedName>
</protein>
<comment type="caution">
    <text evidence="1">The sequence shown here is derived from an EMBL/GenBank/DDBJ whole genome shotgun (WGS) entry which is preliminary data.</text>
</comment>
<evidence type="ECO:0000313" key="1">
    <source>
        <dbReference type="EMBL" id="KAG7320389.1"/>
    </source>
</evidence>
<evidence type="ECO:0000313" key="2">
    <source>
        <dbReference type="Proteomes" id="UP000824219"/>
    </source>
</evidence>
<proteinExistence type="predicted"/>
<dbReference type="OrthoDB" id="9397866at2759"/>
<name>A0A9D3SIJ6_9TELE</name>
<gene>
    <name evidence="1" type="ORF">KOW79_016242</name>
</gene>
<accession>A0A9D3SIJ6</accession>
<sequence length="179" mass="20107">MIPRSASKREKVQRQYRGDLSYPFVPELLKVAAVVRGDDQVCTSAPRADIRPGFLRPGGLKAYPLPSSSFSSSCSFTAPYRLLLLPGGNLSSALCEAHTHVQHRSCCSCCCICSDRTTGSASGYRTMERFLGFVKQIRRSRRRKGKKYRPEEDYHEGYEDVYYYASEHLHSKCCNCAGC</sequence>
<organism evidence="1 2">
    <name type="scientific">Hemibagrus wyckioides</name>
    <dbReference type="NCBI Taxonomy" id="337641"/>
    <lineage>
        <taxon>Eukaryota</taxon>
        <taxon>Metazoa</taxon>
        <taxon>Chordata</taxon>
        <taxon>Craniata</taxon>
        <taxon>Vertebrata</taxon>
        <taxon>Euteleostomi</taxon>
        <taxon>Actinopterygii</taxon>
        <taxon>Neopterygii</taxon>
        <taxon>Teleostei</taxon>
        <taxon>Ostariophysi</taxon>
        <taxon>Siluriformes</taxon>
        <taxon>Bagridae</taxon>
        <taxon>Hemibagrus</taxon>
    </lineage>
</organism>
<dbReference type="Proteomes" id="UP000824219">
    <property type="component" value="Linkage Group LG19"/>
</dbReference>
<keyword evidence="2" id="KW-1185">Reference proteome</keyword>
<dbReference type="EMBL" id="JAHKSW010000019">
    <property type="protein sequence ID" value="KAG7320389.1"/>
    <property type="molecule type" value="Genomic_DNA"/>
</dbReference>